<dbReference type="GO" id="GO:0005886">
    <property type="term" value="C:plasma membrane"/>
    <property type="evidence" value="ECO:0007669"/>
    <property type="project" value="TreeGrafter"/>
</dbReference>
<sequence>MGMPKAVALAYNIEQDHAPKVVASGVGSIAEAIMQKAKAFDIPLFCNESLVESLLHLPVDHAIPPELYQSVVEVFIWLQDLAKDRQMS</sequence>
<accession>A0A6J4D0K8</accession>
<dbReference type="SUPFAM" id="SSF160544">
    <property type="entry name" value="EscU C-terminal domain-like"/>
    <property type="match status" value="1"/>
</dbReference>
<dbReference type="InterPro" id="IPR029025">
    <property type="entry name" value="T3SS_substrate_exporter_C"/>
</dbReference>
<dbReference type="Proteomes" id="UP000317935">
    <property type="component" value="Chromosome"/>
</dbReference>
<keyword evidence="3" id="KW-0282">Flagellum</keyword>
<dbReference type="GO" id="GO:0009306">
    <property type="term" value="P:protein secretion"/>
    <property type="evidence" value="ECO:0007669"/>
    <property type="project" value="InterPro"/>
</dbReference>
<evidence type="ECO:0000313" key="2">
    <source>
        <dbReference type="EMBL" id="BCD46128.1"/>
    </source>
</evidence>
<evidence type="ECO:0000313" key="3">
    <source>
        <dbReference type="EMBL" id="BCD70320.1"/>
    </source>
</evidence>
<comment type="similarity">
    <text evidence="1">Belongs to the type III secretion exporter family.</text>
</comment>
<dbReference type="PANTHER" id="PTHR30531:SF12">
    <property type="entry name" value="FLAGELLAR BIOSYNTHETIC PROTEIN FLHB"/>
    <property type="match status" value="1"/>
</dbReference>
<protein>
    <submittedName>
        <fullName evidence="3">FlhB-related flagellar biosynthesis protein FlhB2</fullName>
    </submittedName>
</protein>
<dbReference type="PANTHER" id="PTHR30531">
    <property type="entry name" value="FLAGELLAR BIOSYNTHETIC PROTEIN FLHB"/>
    <property type="match status" value="1"/>
</dbReference>
<dbReference type="Proteomes" id="UP000509742">
    <property type="component" value="Chromosome"/>
</dbReference>
<evidence type="ECO:0000256" key="1">
    <source>
        <dbReference type="ARBA" id="ARBA00010690"/>
    </source>
</evidence>
<evidence type="ECO:0000313" key="5">
    <source>
        <dbReference type="Proteomes" id="UP000509742"/>
    </source>
</evidence>
<keyword evidence="5" id="KW-1185">Reference proteome</keyword>
<reference evidence="3 4" key="1">
    <citation type="submission" date="2019-06" db="EMBL/GenBank/DDBJ databases">
        <title>Complete genome sequence of Helicobacter suis SNTW101c.</title>
        <authorList>
            <person name="Rimbara E."/>
            <person name="Suzuki M."/>
            <person name="Matsui H."/>
            <person name="Nakamura M."/>
            <person name="Mori S."/>
            <person name="Shibayama K."/>
        </authorList>
    </citation>
    <scope>NUCLEOTIDE SEQUENCE [LARGE SCALE GENOMIC DNA]</scope>
    <source>
        <strain evidence="3 4">SNTW101c</strain>
    </source>
</reference>
<name>A0A6J4D0K8_9HELI</name>
<keyword evidence="3" id="KW-0969">Cilium</keyword>
<dbReference type="EMBL" id="AP019774">
    <property type="protein sequence ID" value="BCD70320.1"/>
    <property type="molecule type" value="Genomic_DNA"/>
</dbReference>
<dbReference type="AlphaFoldDB" id="A0A6J4D0K8"/>
<reference evidence="2 5" key="2">
    <citation type="submission" date="2020-04" db="EMBL/GenBank/DDBJ databases">
        <title>Genomic analysis of gastric non-Helicobacter pylori Helicobacters isolated in Japan.</title>
        <authorList>
            <person name="Suzuki M."/>
            <person name="Rimbara E."/>
        </authorList>
    </citation>
    <scope>NUCLEOTIDE SEQUENCE [LARGE SCALE GENOMIC DNA]</scope>
    <source>
        <strain evidence="2 5">NHP19-0020</strain>
    </source>
</reference>
<proteinExistence type="inferred from homology"/>
<dbReference type="GeneID" id="56928632"/>
<dbReference type="Gene3D" id="3.40.1690.10">
    <property type="entry name" value="secretion proteins EscU"/>
    <property type="match status" value="1"/>
</dbReference>
<dbReference type="EMBL" id="AP023036">
    <property type="protein sequence ID" value="BCD46128.1"/>
    <property type="molecule type" value="Genomic_DNA"/>
</dbReference>
<keyword evidence="3" id="KW-0966">Cell projection</keyword>
<organism evidence="3 4">
    <name type="scientific">Helicobacter suis</name>
    <dbReference type="NCBI Taxonomy" id="104628"/>
    <lineage>
        <taxon>Bacteria</taxon>
        <taxon>Pseudomonadati</taxon>
        <taxon>Campylobacterota</taxon>
        <taxon>Epsilonproteobacteria</taxon>
        <taxon>Campylobacterales</taxon>
        <taxon>Helicobacteraceae</taxon>
        <taxon>Helicobacter</taxon>
    </lineage>
</organism>
<gene>
    <name evidence="3" type="primary">flhB2</name>
    <name evidence="2" type="ORF">NHP190020_11670</name>
    <name evidence="3" type="ORF">SNTW_09650</name>
</gene>
<evidence type="ECO:0000313" key="4">
    <source>
        <dbReference type="Proteomes" id="UP000317935"/>
    </source>
</evidence>
<dbReference type="Pfam" id="PF01312">
    <property type="entry name" value="Bac_export_2"/>
    <property type="match status" value="1"/>
</dbReference>
<dbReference type="InterPro" id="IPR006135">
    <property type="entry name" value="T3SS_substrate_exporter"/>
</dbReference>
<dbReference type="RefSeq" id="WP_176485245.1">
    <property type="nucleotide sequence ID" value="NZ_AP019774.1"/>
</dbReference>